<sequence>MIIREGIEVTSVTLNGYEFPIPEGLSEFLLRAGYWRYGEEIESSVDEEFLAQYERKTVLEDGRLCTIFTYKGNKKKRGKKS</sequence>
<evidence type="ECO:0000313" key="2">
    <source>
        <dbReference type="Proteomes" id="UP000035214"/>
    </source>
</evidence>
<dbReference type="RefSeq" id="WP_046956830.1">
    <property type="nucleotide sequence ID" value="NZ_LCYI01000062.1"/>
</dbReference>
<dbReference type="EMBL" id="LCYI01000062">
    <property type="protein sequence ID" value="KLA22220.1"/>
    <property type="molecule type" value="Genomic_DNA"/>
</dbReference>
<dbReference type="PATRIC" id="fig|1396.428.peg.2518"/>
<reference evidence="1 2" key="1">
    <citation type="submission" date="2015-04" db="EMBL/GenBank/DDBJ databases">
        <title>Draft Genome Sequences of Eight Spore-Forming Food Isolates of Bacillus cereus Genome sequencing.</title>
        <authorList>
            <person name="Krawcyk A.O."/>
            <person name="de Jong A."/>
            <person name="Eijlander R.T."/>
            <person name="Berendsen E.M."/>
            <person name="Holsappel S."/>
            <person name="Wells-Bennik M."/>
            <person name="Kuipers O.P."/>
        </authorList>
    </citation>
    <scope>NUCLEOTIDE SEQUENCE [LARGE SCALE GENOMIC DNA]</scope>
    <source>
        <strain evidence="1 2">B4077</strain>
    </source>
</reference>
<dbReference type="AlphaFoldDB" id="A0A0G8EDP4"/>
<accession>A0A0G8EDP4</accession>
<evidence type="ECO:0000313" key="1">
    <source>
        <dbReference type="EMBL" id="KLA22220.1"/>
    </source>
</evidence>
<organism evidence="1 2">
    <name type="scientific">Bacillus cereus</name>
    <dbReference type="NCBI Taxonomy" id="1396"/>
    <lineage>
        <taxon>Bacteria</taxon>
        <taxon>Bacillati</taxon>
        <taxon>Bacillota</taxon>
        <taxon>Bacilli</taxon>
        <taxon>Bacillales</taxon>
        <taxon>Bacillaceae</taxon>
        <taxon>Bacillus</taxon>
        <taxon>Bacillus cereus group</taxon>
    </lineage>
</organism>
<comment type="caution">
    <text evidence="1">The sequence shown here is derived from an EMBL/GenBank/DDBJ whole genome shotgun (WGS) entry which is preliminary data.</text>
</comment>
<dbReference type="Proteomes" id="UP000035214">
    <property type="component" value="Unassembled WGS sequence"/>
</dbReference>
<name>A0A0G8EDP4_BACCE</name>
<proteinExistence type="predicted"/>
<protein>
    <submittedName>
        <fullName evidence="1">Uncharacterized protein</fullName>
    </submittedName>
</protein>
<gene>
    <name evidence="1" type="ORF">B4077_3166</name>
</gene>